<evidence type="ECO:0000256" key="4">
    <source>
        <dbReference type="ARBA" id="ARBA00016902"/>
    </source>
</evidence>
<evidence type="ECO:0000313" key="12">
    <source>
        <dbReference type="Proteomes" id="UP000228596"/>
    </source>
</evidence>
<dbReference type="Pfam" id="PF05697">
    <property type="entry name" value="Trigger_N"/>
    <property type="match status" value="1"/>
</dbReference>
<dbReference type="PIRSF" id="PIRSF003095">
    <property type="entry name" value="Trigger_factor"/>
    <property type="match status" value="1"/>
</dbReference>
<gene>
    <name evidence="11" type="primary">tig</name>
    <name evidence="11" type="ORF">COT77_03545</name>
</gene>
<dbReference type="SUPFAM" id="SSF102735">
    <property type="entry name" value="Trigger factor ribosome-binding domain"/>
    <property type="match status" value="1"/>
</dbReference>
<dbReference type="GO" id="GO:0003755">
    <property type="term" value="F:peptidyl-prolyl cis-trans isomerase activity"/>
    <property type="evidence" value="ECO:0007669"/>
    <property type="project" value="UniProtKB-KW"/>
</dbReference>
<comment type="function">
    <text evidence="9">Involved in protein export. Acts as a chaperone by maintaining the newly synthesized protein in an open conformation.</text>
</comment>
<keyword evidence="9" id="KW-0132">Cell division</keyword>
<keyword evidence="7 8" id="KW-0413">Isomerase</keyword>
<dbReference type="Pfam" id="PF05698">
    <property type="entry name" value="Trigger_C"/>
    <property type="match status" value="1"/>
</dbReference>
<evidence type="ECO:0000256" key="2">
    <source>
        <dbReference type="ARBA" id="ARBA00004496"/>
    </source>
</evidence>
<comment type="similarity">
    <text evidence="3 9">Belongs to the FKBP-type PPIase family. Tig subfamily.</text>
</comment>
<evidence type="ECO:0000256" key="6">
    <source>
        <dbReference type="ARBA" id="ARBA00023186"/>
    </source>
</evidence>
<evidence type="ECO:0000256" key="9">
    <source>
        <dbReference type="RuleBase" id="RU003914"/>
    </source>
</evidence>
<proteinExistence type="inferred from homology"/>
<feature type="domain" description="PPIase FKBP-type" evidence="10">
    <location>
        <begin position="174"/>
        <end position="228"/>
    </location>
</feature>
<dbReference type="Gene3D" id="1.10.3120.10">
    <property type="entry name" value="Trigger factor, C-terminal domain"/>
    <property type="match status" value="1"/>
</dbReference>
<dbReference type="EMBL" id="PEZV01000041">
    <property type="protein sequence ID" value="PIT97028.1"/>
    <property type="molecule type" value="Genomic_DNA"/>
</dbReference>
<dbReference type="InterPro" id="IPR005215">
    <property type="entry name" value="Trig_fac"/>
</dbReference>
<dbReference type="GO" id="GO:0015031">
    <property type="term" value="P:protein transport"/>
    <property type="evidence" value="ECO:0007669"/>
    <property type="project" value="InterPro"/>
</dbReference>
<dbReference type="Proteomes" id="UP000228596">
    <property type="component" value="Unassembled WGS sequence"/>
</dbReference>
<organism evidence="11 12">
    <name type="scientific">Candidatus Berkelbacteria bacterium CG10_big_fil_rev_8_21_14_0_10_41_12</name>
    <dbReference type="NCBI Taxonomy" id="1974513"/>
    <lineage>
        <taxon>Bacteria</taxon>
        <taxon>Candidatus Berkelbacteria</taxon>
    </lineage>
</organism>
<evidence type="ECO:0000259" key="10">
    <source>
        <dbReference type="PROSITE" id="PS50059"/>
    </source>
</evidence>
<evidence type="ECO:0000256" key="5">
    <source>
        <dbReference type="ARBA" id="ARBA00023110"/>
    </source>
</evidence>
<keyword evidence="6 9" id="KW-0143">Chaperone</keyword>
<dbReference type="Pfam" id="PF00254">
    <property type="entry name" value="FKBP_C"/>
    <property type="match status" value="1"/>
</dbReference>
<dbReference type="AlphaFoldDB" id="A0A2M6WW50"/>
<protein>
    <recommendedName>
        <fullName evidence="4 9">Trigger factor</fullName>
    </recommendedName>
</protein>
<dbReference type="InterPro" id="IPR036611">
    <property type="entry name" value="Trigger_fac_ribosome-bd_sf"/>
</dbReference>
<comment type="subcellular location">
    <subcellularLocation>
        <location evidence="2">Cytoplasm</location>
    </subcellularLocation>
</comment>
<dbReference type="InterPro" id="IPR008881">
    <property type="entry name" value="Trigger_fac_ribosome-bd_bac"/>
</dbReference>
<reference evidence="12" key="1">
    <citation type="submission" date="2017-09" db="EMBL/GenBank/DDBJ databases">
        <title>Depth-based differentiation of microbial function through sediment-hosted aquifers and enrichment of novel symbionts in the deep terrestrial subsurface.</title>
        <authorList>
            <person name="Probst A.J."/>
            <person name="Ladd B."/>
            <person name="Jarett J.K."/>
            <person name="Geller-Mcgrath D.E."/>
            <person name="Sieber C.M.K."/>
            <person name="Emerson J.B."/>
            <person name="Anantharaman K."/>
            <person name="Thomas B.C."/>
            <person name="Malmstrom R."/>
            <person name="Stieglmeier M."/>
            <person name="Klingl A."/>
            <person name="Woyke T."/>
            <person name="Ryan C.M."/>
            <person name="Banfield J.F."/>
        </authorList>
    </citation>
    <scope>NUCLEOTIDE SEQUENCE [LARGE SCALE GENOMIC DNA]</scope>
</reference>
<dbReference type="Gene3D" id="3.30.70.1050">
    <property type="entry name" value="Trigger factor ribosome-binding domain"/>
    <property type="match status" value="1"/>
</dbReference>
<evidence type="ECO:0000256" key="8">
    <source>
        <dbReference type="PROSITE-ProRule" id="PRU00277"/>
    </source>
</evidence>
<dbReference type="InterPro" id="IPR046357">
    <property type="entry name" value="PPIase_dom_sf"/>
</dbReference>
<dbReference type="InterPro" id="IPR001179">
    <property type="entry name" value="PPIase_FKBP_dom"/>
</dbReference>
<dbReference type="InterPro" id="IPR008880">
    <property type="entry name" value="Trigger_fac_C"/>
</dbReference>
<dbReference type="GO" id="GO:0051301">
    <property type="term" value="P:cell division"/>
    <property type="evidence" value="ECO:0007669"/>
    <property type="project" value="UniProtKB-KW"/>
</dbReference>
<dbReference type="PROSITE" id="PS50059">
    <property type="entry name" value="FKBP_PPIASE"/>
    <property type="match status" value="1"/>
</dbReference>
<dbReference type="InterPro" id="IPR037041">
    <property type="entry name" value="Trigger_fac_C_sf"/>
</dbReference>
<keyword evidence="9" id="KW-0131">Cell cycle</keyword>
<dbReference type="SUPFAM" id="SSF109998">
    <property type="entry name" value="Triger factor/SurA peptide-binding domain-like"/>
    <property type="match status" value="1"/>
</dbReference>
<keyword evidence="5 8" id="KW-0697">Rotamase</keyword>
<evidence type="ECO:0000256" key="1">
    <source>
        <dbReference type="ARBA" id="ARBA00000971"/>
    </source>
</evidence>
<dbReference type="SUPFAM" id="SSF54534">
    <property type="entry name" value="FKBP-like"/>
    <property type="match status" value="1"/>
</dbReference>
<dbReference type="GO" id="GO:0006457">
    <property type="term" value="P:protein folding"/>
    <property type="evidence" value="ECO:0007669"/>
    <property type="project" value="InterPro"/>
</dbReference>
<evidence type="ECO:0000256" key="3">
    <source>
        <dbReference type="ARBA" id="ARBA00005464"/>
    </source>
</evidence>
<name>A0A2M6WW50_9BACT</name>
<dbReference type="GO" id="GO:0005737">
    <property type="term" value="C:cytoplasm"/>
    <property type="evidence" value="ECO:0007669"/>
    <property type="project" value="UniProtKB-SubCell"/>
</dbReference>
<comment type="caution">
    <text evidence="11">The sequence shown here is derived from an EMBL/GenBank/DDBJ whole genome shotgun (WGS) entry which is preliminary data.</text>
</comment>
<accession>A0A2M6WW50</accession>
<dbReference type="NCBIfam" id="TIGR00115">
    <property type="entry name" value="tig"/>
    <property type="match status" value="1"/>
</dbReference>
<evidence type="ECO:0000256" key="7">
    <source>
        <dbReference type="ARBA" id="ARBA00023235"/>
    </source>
</evidence>
<dbReference type="Gene3D" id="3.10.50.40">
    <property type="match status" value="1"/>
</dbReference>
<evidence type="ECO:0000313" key="11">
    <source>
        <dbReference type="EMBL" id="PIT97028.1"/>
    </source>
</evidence>
<comment type="catalytic activity">
    <reaction evidence="1 8">
        <text>[protein]-peptidylproline (omega=180) = [protein]-peptidylproline (omega=0)</text>
        <dbReference type="Rhea" id="RHEA:16237"/>
        <dbReference type="Rhea" id="RHEA-COMP:10747"/>
        <dbReference type="Rhea" id="RHEA-COMP:10748"/>
        <dbReference type="ChEBI" id="CHEBI:83833"/>
        <dbReference type="ChEBI" id="CHEBI:83834"/>
        <dbReference type="EC" id="5.2.1.8"/>
    </reaction>
</comment>
<dbReference type="InterPro" id="IPR027304">
    <property type="entry name" value="Trigger_fact/SurA_dom_sf"/>
</dbReference>
<sequence length="398" mass="45157">MTKIERLSKTRRKAAINVPAQEMFDLFEAEFVRLSPSVKIDGFRPGKAPRIMAIEKIGRGKLSSLAIEKAVNKHYIFLLKEHGLVPVSPPSVSVRKYPAFLGSQSDEKDVLEFEVEFDVIDKVKIGDYNKIKTKEIDKSKLEVSKDEIDKIVQYLAKQSAQLKPAPADKVLEMGDWAEIDFEGSVNHVRKDQLSSKNFPIIVGDTKFIPGFEEKILGMKIGEKKTFRMRMPKQIPDKDIAGKDVEFAVVLNQLKVMQLPKINDAFAEKFGHKKVSEMTEAVKKNVMQEKKIREENQIKSEIISQLVKMTKIDLPQKLIEDEAQRLKNSLIQDLATRRLTIELYTKNIGIDEAKLFADLKEQAKKNIIAGIAIGEVAKRENLKGDNLSEAVFAYFTKKP</sequence>